<evidence type="ECO:0000256" key="6">
    <source>
        <dbReference type="PIRSR" id="PIRSR000429-1"/>
    </source>
</evidence>
<organism evidence="10 11">
    <name type="scientific">Ectocarpus siliculosus</name>
    <name type="common">Brown alga</name>
    <name type="synonym">Conferva siliculosa</name>
    <dbReference type="NCBI Taxonomy" id="2880"/>
    <lineage>
        <taxon>Eukaryota</taxon>
        <taxon>Sar</taxon>
        <taxon>Stramenopiles</taxon>
        <taxon>Ochrophyta</taxon>
        <taxon>PX clade</taxon>
        <taxon>Phaeophyceae</taxon>
        <taxon>Ectocarpales</taxon>
        <taxon>Ectocarpaceae</taxon>
        <taxon>Ectocarpus</taxon>
    </lineage>
</organism>
<dbReference type="InterPro" id="IPR020616">
    <property type="entry name" value="Thiolase_N"/>
</dbReference>
<keyword evidence="3" id="KW-0479">Metal-binding</keyword>
<dbReference type="NCBIfam" id="TIGR01930">
    <property type="entry name" value="AcCoA-C-Actrans"/>
    <property type="match status" value="1"/>
</dbReference>
<evidence type="ECO:0000256" key="5">
    <source>
        <dbReference type="ARBA" id="ARBA00023315"/>
    </source>
</evidence>
<dbReference type="eggNOG" id="KOG1390">
    <property type="taxonomic scope" value="Eukaryota"/>
</dbReference>
<dbReference type="AlphaFoldDB" id="D7G8S8"/>
<keyword evidence="5 7" id="KW-0012">Acyltransferase</keyword>
<dbReference type="InterPro" id="IPR020615">
    <property type="entry name" value="Thiolase_acyl_enz_int_AS"/>
</dbReference>
<proteinExistence type="inferred from homology"/>
<evidence type="ECO:0000256" key="2">
    <source>
        <dbReference type="ARBA" id="ARBA00022679"/>
    </source>
</evidence>
<dbReference type="CDD" id="cd00751">
    <property type="entry name" value="thiolase"/>
    <property type="match status" value="1"/>
</dbReference>
<dbReference type="STRING" id="2880.D7G8S8"/>
<sequence>MVIRPTYGARLRQVLRRTSPGATGGVQRPQSTDAVIVSMARTPIGNLGGGISALWGPKLGAIPFREAVARAEGLQPALVEEVFMGNVVSAGAGQAPARQAAIYAGLPESVPCTTINKVCASGMKSVMLAAQSLSLGHRGVMVAGGFESMSNVPYYLPQARGGLRLGNGTVVDGIIHDGLWDVYNDHHMGICAEKCSSAYGISREAQDEHATESYQRAALAWEKGRFDEETTPVEISSRRGSPTTITKDEEYTNIDLGKLKGLRPAFEREEGTVTAANASSLNDGAAALVLMSTARAEELGVKPLARILGYGDAARAPVEFTIAPSDAVPVALKNAAISLGDVDFHEINEAFSVVALANMKIMGLDPARVNVNGGAVALGHPIGSSGARIICSLYHVLKQNDGTVGCASICNGGGGASAIIIERLQ</sequence>
<evidence type="ECO:0000256" key="1">
    <source>
        <dbReference type="ARBA" id="ARBA00010982"/>
    </source>
</evidence>
<keyword evidence="11" id="KW-1185">Reference proteome</keyword>
<gene>
    <name evidence="10" type="primary">ACAT1</name>
    <name evidence="10" type="ORF">Esi_0091_0098</name>
</gene>
<evidence type="ECO:0000259" key="9">
    <source>
        <dbReference type="Pfam" id="PF02803"/>
    </source>
</evidence>
<dbReference type="Gene3D" id="3.40.47.10">
    <property type="match status" value="1"/>
</dbReference>
<evidence type="ECO:0000256" key="3">
    <source>
        <dbReference type="ARBA" id="ARBA00022723"/>
    </source>
</evidence>
<comment type="similarity">
    <text evidence="1 7">Belongs to the thiolase-like superfamily. Thiolase family.</text>
</comment>
<dbReference type="InParanoid" id="D7G8S8"/>
<dbReference type="GO" id="GO:0046872">
    <property type="term" value="F:metal ion binding"/>
    <property type="evidence" value="ECO:0007669"/>
    <property type="project" value="UniProtKB-KW"/>
</dbReference>
<dbReference type="GO" id="GO:0006635">
    <property type="term" value="P:fatty acid beta-oxidation"/>
    <property type="evidence" value="ECO:0007669"/>
    <property type="project" value="TreeGrafter"/>
</dbReference>
<dbReference type="PANTHER" id="PTHR18919:SF156">
    <property type="entry name" value="ACETYL-COA ACETYLTRANSFERASE, MITOCHONDRIAL"/>
    <property type="match status" value="1"/>
</dbReference>
<evidence type="ECO:0000256" key="7">
    <source>
        <dbReference type="RuleBase" id="RU003557"/>
    </source>
</evidence>
<feature type="domain" description="Thiolase C-terminal" evidence="9">
    <location>
        <begin position="302"/>
        <end position="423"/>
    </location>
</feature>
<protein>
    <submittedName>
        <fullName evidence="10">Acetyl-CoA acetyltransferase</fullName>
        <ecNumber evidence="10">2.3.1.9</ecNumber>
    </submittedName>
</protein>
<reference evidence="10 11" key="1">
    <citation type="journal article" date="2010" name="Nature">
        <title>The Ectocarpus genome and the independent evolution of multicellularity in brown algae.</title>
        <authorList>
            <person name="Cock J.M."/>
            <person name="Sterck L."/>
            <person name="Rouze P."/>
            <person name="Scornet D."/>
            <person name="Allen A.E."/>
            <person name="Amoutzias G."/>
            <person name="Anthouard V."/>
            <person name="Artiguenave F."/>
            <person name="Aury J.M."/>
            <person name="Badger J.H."/>
            <person name="Beszteri B."/>
            <person name="Billiau K."/>
            <person name="Bonnet E."/>
            <person name="Bothwell J.H."/>
            <person name="Bowler C."/>
            <person name="Boyen C."/>
            <person name="Brownlee C."/>
            <person name="Carrano C.J."/>
            <person name="Charrier B."/>
            <person name="Cho G.Y."/>
            <person name="Coelho S.M."/>
            <person name="Collen J."/>
            <person name="Corre E."/>
            <person name="Da Silva C."/>
            <person name="Delage L."/>
            <person name="Delaroque N."/>
            <person name="Dittami S.M."/>
            <person name="Doulbeau S."/>
            <person name="Elias M."/>
            <person name="Farnham G."/>
            <person name="Gachon C.M."/>
            <person name="Gschloessl B."/>
            <person name="Heesch S."/>
            <person name="Jabbari K."/>
            <person name="Jubin C."/>
            <person name="Kawai H."/>
            <person name="Kimura K."/>
            <person name="Kloareg B."/>
            <person name="Kupper F.C."/>
            <person name="Lang D."/>
            <person name="Le Bail A."/>
            <person name="Leblanc C."/>
            <person name="Lerouge P."/>
            <person name="Lohr M."/>
            <person name="Lopez P.J."/>
            <person name="Martens C."/>
            <person name="Maumus F."/>
            <person name="Michel G."/>
            <person name="Miranda-Saavedra D."/>
            <person name="Morales J."/>
            <person name="Moreau H."/>
            <person name="Motomura T."/>
            <person name="Nagasato C."/>
            <person name="Napoli C.A."/>
            <person name="Nelson D.R."/>
            <person name="Nyvall-Collen P."/>
            <person name="Peters A.F."/>
            <person name="Pommier C."/>
            <person name="Potin P."/>
            <person name="Poulain J."/>
            <person name="Quesneville H."/>
            <person name="Read B."/>
            <person name="Rensing S.A."/>
            <person name="Ritter A."/>
            <person name="Rousvoal S."/>
            <person name="Samanta M."/>
            <person name="Samson G."/>
            <person name="Schroeder D.C."/>
            <person name="Segurens B."/>
            <person name="Strittmatter M."/>
            <person name="Tonon T."/>
            <person name="Tregear J.W."/>
            <person name="Valentin K."/>
            <person name="von Dassow P."/>
            <person name="Yamagishi T."/>
            <person name="Van de Peer Y."/>
            <person name="Wincker P."/>
        </authorList>
    </citation>
    <scope>NUCLEOTIDE SEQUENCE [LARGE SCALE GENOMIC DNA]</scope>
    <source>
        <strain evidence="11">Ec32 / CCAP1310/4</strain>
    </source>
</reference>
<evidence type="ECO:0000313" key="10">
    <source>
        <dbReference type="EMBL" id="CBJ28102.1"/>
    </source>
</evidence>
<feature type="active site" description="Acyl-thioester intermediate" evidence="6">
    <location>
        <position position="119"/>
    </location>
</feature>
<dbReference type="OrthoDB" id="5404651at2759"/>
<keyword evidence="4" id="KW-0630">Potassium</keyword>
<evidence type="ECO:0000259" key="8">
    <source>
        <dbReference type="Pfam" id="PF00108"/>
    </source>
</evidence>
<evidence type="ECO:0000256" key="4">
    <source>
        <dbReference type="ARBA" id="ARBA00022958"/>
    </source>
</evidence>
<evidence type="ECO:0000313" key="11">
    <source>
        <dbReference type="Proteomes" id="UP000002630"/>
    </source>
</evidence>
<dbReference type="PANTHER" id="PTHR18919">
    <property type="entry name" value="ACETYL-COA C-ACYLTRANSFERASE"/>
    <property type="match status" value="1"/>
</dbReference>
<dbReference type="Proteomes" id="UP000002630">
    <property type="component" value="Unassembled WGS sequence"/>
</dbReference>
<dbReference type="PROSITE" id="PS00737">
    <property type="entry name" value="THIOLASE_2"/>
    <property type="match status" value="1"/>
</dbReference>
<dbReference type="InterPro" id="IPR016039">
    <property type="entry name" value="Thiolase-like"/>
</dbReference>
<dbReference type="Pfam" id="PF02803">
    <property type="entry name" value="Thiolase_C"/>
    <property type="match status" value="1"/>
</dbReference>
<dbReference type="InterPro" id="IPR002155">
    <property type="entry name" value="Thiolase"/>
</dbReference>
<dbReference type="EC" id="2.3.1.9" evidence="10"/>
<dbReference type="PIRSF" id="PIRSF000429">
    <property type="entry name" value="Ac-CoA_Ac_transf"/>
    <property type="match status" value="1"/>
</dbReference>
<dbReference type="InterPro" id="IPR020613">
    <property type="entry name" value="Thiolase_CS"/>
</dbReference>
<dbReference type="FunFam" id="3.40.47.10:FF:000007">
    <property type="entry name" value="acetyl-CoA acetyltransferase, mitochondrial"/>
    <property type="match status" value="1"/>
</dbReference>
<name>D7G8S8_ECTSI</name>
<dbReference type="GO" id="GO:0003985">
    <property type="term" value="F:acetyl-CoA C-acetyltransferase activity"/>
    <property type="evidence" value="ECO:0007669"/>
    <property type="project" value="UniProtKB-EC"/>
</dbReference>
<keyword evidence="2 7" id="KW-0808">Transferase</keyword>
<dbReference type="SUPFAM" id="SSF53901">
    <property type="entry name" value="Thiolase-like"/>
    <property type="match status" value="2"/>
</dbReference>
<feature type="active site" description="Proton acceptor" evidence="6">
    <location>
        <position position="380"/>
    </location>
</feature>
<dbReference type="PROSITE" id="PS00098">
    <property type="entry name" value="THIOLASE_1"/>
    <property type="match status" value="1"/>
</dbReference>
<feature type="active site" description="Proton acceptor" evidence="6">
    <location>
        <position position="410"/>
    </location>
</feature>
<dbReference type="InterPro" id="IPR020617">
    <property type="entry name" value="Thiolase_C"/>
</dbReference>
<dbReference type="GO" id="GO:0005739">
    <property type="term" value="C:mitochondrion"/>
    <property type="evidence" value="ECO:0007669"/>
    <property type="project" value="TreeGrafter"/>
</dbReference>
<dbReference type="EMBL" id="FN649760">
    <property type="protein sequence ID" value="CBJ28102.1"/>
    <property type="molecule type" value="Genomic_DNA"/>
</dbReference>
<feature type="domain" description="Thiolase N-terminal" evidence="8">
    <location>
        <begin position="35"/>
        <end position="293"/>
    </location>
</feature>
<dbReference type="Pfam" id="PF00108">
    <property type="entry name" value="Thiolase_N"/>
    <property type="match status" value="1"/>
</dbReference>
<dbReference type="FunCoup" id="D7G8S8">
    <property type="interactions" value="172"/>
</dbReference>
<accession>D7G8S8</accession>